<reference evidence="2" key="1">
    <citation type="journal article" date="2008" name="Mol. Phylogenet. Evol.">
        <title>Evolution of Mitochondrial Gene Orders in Echinoderms.</title>
        <authorList>
            <person name="Perseke M."/>
            <person name="Fritzsch G."/>
            <person name="Ramsch K."/>
            <person name="Bernt M."/>
            <person name="Merkle D."/>
            <person name="Middendorf M."/>
            <person name="Be rnhard D."/>
            <person name="Stadler P.F."/>
            <person name="Schlegel M."/>
        </authorList>
    </citation>
    <scope>NUCLEOTIDE SEQUENCE</scope>
</reference>
<geneLocation type="mitochondrion" evidence="2"/>
<protein>
    <submittedName>
        <fullName evidence="2">ATPase subunit 8</fullName>
    </submittedName>
</protein>
<organism evidence="2">
    <name type="scientific">Antedon mediterranea</name>
    <name type="common">Mediterranean feather star</name>
    <name type="synonym">Comatula mediterranea</name>
    <dbReference type="NCBI Taxonomy" id="105859"/>
    <lineage>
        <taxon>Eukaryota</taxon>
        <taxon>Metazoa</taxon>
        <taxon>Echinodermata</taxon>
        <taxon>Pelmatozoa</taxon>
        <taxon>Crinoidea</taxon>
        <taxon>Articulata</taxon>
        <taxon>Comatulida</taxon>
        <taxon>Antedonidae</taxon>
        <taxon>Antedon</taxon>
    </lineage>
</organism>
<keyword evidence="1" id="KW-1133">Transmembrane helix</keyword>
<evidence type="ECO:0000256" key="1">
    <source>
        <dbReference type="SAM" id="Phobius"/>
    </source>
</evidence>
<sequence>MPQLDFFWWGLNFFFCWFFFSILFIYINNLKLDFLNQSNNISFIFNLNLNSWLW</sequence>
<evidence type="ECO:0000313" key="2">
    <source>
        <dbReference type="EMBL" id="CAL50590.1"/>
    </source>
</evidence>
<feature type="transmembrane region" description="Helical" evidence="1">
    <location>
        <begin position="6"/>
        <end position="27"/>
    </location>
</feature>
<dbReference type="EMBL" id="AM404181">
    <property type="protein sequence ID" value="CAL50590.1"/>
    <property type="molecule type" value="Genomic_DNA"/>
</dbReference>
<keyword evidence="2" id="KW-0496">Mitochondrion</keyword>
<name>B2FDN5_ANTME</name>
<gene>
    <name evidence="2" type="primary">ATPase 8</name>
</gene>
<dbReference type="AlphaFoldDB" id="B2FDN5"/>
<keyword evidence="1" id="KW-0472">Membrane</keyword>
<accession>B2FDN5</accession>
<keyword evidence="1" id="KW-0812">Transmembrane</keyword>
<proteinExistence type="predicted"/>